<feature type="chain" id="PRO_5015471303" description="Phosphate-binding protein" evidence="6">
    <location>
        <begin position="21"/>
        <end position="375"/>
    </location>
</feature>
<dbReference type="Pfam" id="PF12849">
    <property type="entry name" value="PBP_like_2"/>
    <property type="match status" value="1"/>
</dbReference>
<evidence type="ECO:0000256" key="2">
    <source>
        <dbReference type="ARBA" id="ARBA00022448"/>
    </source>
</evidence>
<dbReference type="AlphaFoldDB" id="A0A2U2A035"/>
<keyword evidence="6" id="KW-0732">Signal</keyword>
<dbReference type="NCBIfam" id="TIGR00975">
    <property type="entry name" value="3a0107s03"/>
    <property type="match status" value="1"/>
</dbReference>
<dbReference type="EMBL" id="PYHR01000002">
    <property type="protein sequence ID" value="PWD52597.1"/>
    <property type="molecule type" value="Genomic_DNA"/>
</dbReference>
<proteinExistence type="inferred from homology"/>
<dbReference type="Gene3D" id="3.40.190.10">
    <property type="entry name" value="Periplasmic binding protein-like II"/>
    <property type="match status" value="2"/>
</dbReference>
<feature type="domain" description="PBP" evidence="7">
    <location>
        <begin position="51"/>
        <end position="343"/>
    </location>
</feature>
<comment type="similarity">
    <text evidence="1 4">Belongs to the PstS family.</text>
</comment>
<dbReference type="GO" id="GO:0042301">
    <property type="term" value="F:phosphate ion binding"/>
    <property type="evidence" value="ECO:0007669"/>
    <property type="project" value="InterPro"/>
</dbReference>
<dbReference type="InterPro" id="IPR050962">
    <property type="entry name" value="Phosphate-bind_PstS"/>
</dbReference>
<dbReference type="InterPro" id="IPR005673">
    <property type="entry name" value="ABC_phos-bd_PstS"/>
</dbReference>
<evidence type="ECO:0000256" key="3">
    <source>
        <dbReference type="ARBA" id="ARBA00022592"/>
    </source>
</evidence>
<dbReference type="Proteomes" id="UP000245166">
    <property type="component" value="Unassembled WGS sequence"/>
</dbReference>
<feature type="compositionally biased region" description="Low complexity" evidence="5">
    <location>
        <begin position="32"/>
        <end position="45"/>
    </location>
</feature>
<dbReference type="PROSITE" id="PS51257">
    <property type="entry name" value="PROKAR_LIPOPROTEIN"/>
    <property type="match status" value="1"/>
</dbReference>
<feature type="region of interest" description="Disordered" evidence="5">
    <location>
        <begin position="24"/>
        <end position="53"/>
    </location>
</feature>
<dbReference type="PANTHER" id="PTHR42996:SF1">
    <property type="entry name" value="PHOSPHATE-BINDING PROTEIN PSTS"/>
    <property type="match status" value="1"/>
</dbReference>
<keyword evidence="3 4" id="KW-0592">Phosphate transport</keyword>
<evidence type="ECO:0000259" key="7">
    <source>
        <dbReference type="Pfam" id="PF12849"/>
    </source>
</evidence>
<dbReference type="SUPFAM" id="SSF53850">
    <property type="entry name" value="Periplasmic binding protein-like II"/>
    <property type="match status" value="1"/>
</dbReference>
<evidence type="ECO:0000313" key="8">
    <source>
        <dbReference type="EMBL" id="PWD52597.1"/>
    </source>
</evidence>
<protein>
    <recommendedName>
        <fullName evidence="4">Phosphate-binding protein</fullName>
    </recommendedName>
</protein>
<comment type="caution">
    <text evidence="8">The sequence shown here is derived from an EMBL/GenBank/DDBJ whole genome shotgun (WGS) entry which is preliminary data.</text>
</comment>
<sequence>MSIRRGVTTAIAASTVLVLAACGGGSSDPETTDGGSESSSTSEGGADLADLSGTLAGAGASSQENAMNGWLAGFQEQAPGVQPSYDAVGSSGGREQFLSGGVQFAGSDSPLKEEEIATAQEMCTEPLELPLYISPIAVVYNLPDVDADNINLDSDTIAKMFAGEITSWDDEAIAAQNEGVELPAVDIIPVNRADGSGTTENFQEYLVATAPDSWPYEASDTWPVSGGQSGNGTSGMISTVESTEGTIGYADASRAGDLGTVALKVGEEYVPFSPEAAATAVDASPLTEDATDLRITYELDRTTTEAGAYPLVLISYSLACQTYENASDAANVKAFLSYVASPEGQDRAAMPDVAGSAPISEDLRTDILAAIDQIS</sequence>
<evidence type="ECO:0000256" key="6">
    <source>
        <dbReference type="SAM" id="SignalP"/>
    </source>
</evidence>
<keyword evidence="2 4" id="KW-0813">Transport</keyword>
<organism evidence="8 9">
    <name type="scientific">Serinibacter arcticus</name>
    <dbReference type="NCBI Taxonomy" id="1655435"/>
    <lineage>
        <taxon>Bacteria</taxon>
        <taxon>Bacillati</taxon>
        <taxon>Actinomycetota</taxon>
        <taxon>Actinomycetes</taxon>
        <taxon>Micrococcales</taxon>
        <taxon>Beutenbergiaceae</taxon>
        <taxon>Serinibacter</taxon>
    </lineage>
</organism>
<evidence type="ECO:0000256" key="5">
    <source>
        <dbReference type="SAM" id="MobiDB-lite"/>
    </source>
</evidence>
<dbReference type="GO" id="GO:0035435">
    <property type="term" value="P:phosphate ion transmembrane transport"/>
    <property type="evidence" value="ECO:0007669"/>
    <property type="project" value="InterPro"/>
</dbReference>
<dbReference type="OrthoDB" id="9801510at2"/>
<dbReference type="GO" id="GO:0043190">
    <property type="term" value="C:ATP-binding cassette (ABC) transporter complex"/>
    <property type="evidence" value="ECO:0007669"/>
    <property type="project" value="InterPro"/>
</dbReference>
<feature type="signal peptide" evidence="6">
    <location>
        <begin position="1"/>
        <end position="20"/>
    </location>
</feature>
<dbReference type="PANTHER" id="PTHR42996">
    <property type="entry name" value="PHOSPHATE-BINDING PROTEIN PSTS"/>
    <property type="match status" value="1"/>
</dbReference>
<dbReference type="InterPro" id="IPR024370">
    <property type="entry name" value="PBP_domain"/>
</dbReference>
<dbReference type="CDD" id="cd13565">
    <property type="entry name" value="PBP2_PstS"/>
    <property type="match status" value="1"/>
</dbReference>
<reference evidence="8 9" key="1">
    <citation type="submission" date="2018-03" db="EMBL/GenBank/DDBJ databases">
        <title>Genome assembly of novel Miniimonas species PCH200.</title>
        <authorList>
            <person name="Thakur V."/>
            <person name="Kumar V."/>
            <person name="Singh D."/>
        </authorList>
    </citation>
    <scope>NUCLEOTIDE SEQUENCE [LARGE SCALE GENOMIC DNA]</scope>
    <source>
        <strain evidence="8 9">PCH200</strain>
    </source>
</reference>
<keyword evidence="9" id="KW-1185">Reference proteome</keyword>
<gene>
    <name evidence="8" type="primary">pstS</name>
    <name evidence="8" type="ORF">C8046_15430</name>
</gene>
<name>A0A2U2A035_9MICO</name>
<evidence type="ECO:0000313" key="9">
    <source>
        <dbReference type="Proteomes" id="UP000245166"/>
    </source>
</evidence>
<evidence type="ECO:0000256" key="4">
    <source>
        <dbReference type="PIRNR" id="PIRNR002756"/>
    </source>
</evidence>
<dbReference type="PIRSF" id="PIRSF002756">
    <property type="entry name" value="PstS"/>
    <property type="match status" value="1"/>
</dbReference>
<evidence type="ECO:0000256" key="1">
    <source>
        <dbReference type="ARBA" id="ARBA00008725"/>
    </source>
</evidence>
<accession>A0A2U2A035</accession>